<sequence length="154" mass="17975">MDSEPSFDESYQLFQTESNQIEDMIKNTIEKSDRTISDIVQIYYQVIKVVSLGKLLKQRFQDKVEPNHHTLLDRIDEVQNIIAEKFNMSLHPTILSQLTDSVQKHTDNLKLLAKESGEKSKESIEEEAKLYKELRDFMSTKEFVEQYATGLKDD</sequence>
<accession>A0A075FY24</accession>
<proteinExistence type="predicted"/>
<reference evidence="1" key="1">
    <citation type="journal article" date="2014" name="Genome Biol. Evol.">
        <title>Pangenome evidence for extensive interdomain horizontal transfer affecting lineage core and shell genes in uncultured planktonic thaumarchaeota and euryarchaeota.</title>
        <authorList>
            <person name="Deschamps P."/>
            <person name="Zivanovic Y."/>
            <person name="Moreira D."/>
            <person name="Rodriguez-Valera F."/>
            <person name="Lopez-Garcia P."/>
        </authorList>
    </citation>
    <scope>NUCLEOTIDE SEQUENCE</scope>
</reference>
<organism evidence="1">
    <name type="scientific">uncultured marine thaumarchaeote AD1000_72_F04</name>
    <dbReference type="NCBI Taxonomy" id="1455938"/>
    <lineage>
        <taxon>Archaea</taxon>
        <taxon>Nitrososphaerota</taxon>
        <taxon>environmental samples</taxon>
    </lineage>
</organism>
<name>A0A075FY24_9ARCH</name>
<protein>
    <submittedName>
        <fullName evidence="1">Uncharacterized protein</fullName>
    </submittedName>
</protein>
<dbReference type="AlphaFoldDB" id="A0A075FY24"/>
<dbReference type="EMBL" id="KF900469">
    <property type="protein sequence ID" value="AIE96094.1"/>
    <property type="molecule type" value="Genomic_DNA"/>
</dbReference>
<evidence type="ECO:0000313" key="1">
    <source>
        <dbReference type="EMBL" id="AIE96094.1"/>
    </source>
</evidence>